<dbReference type="Pfam" id="PF00005">
    <property type="entry name" value="ABC_tran"/>
    <property type="match status" value="2"/>
</dbReference>
<dbReference type="GO" id="GO:0005524">
    <property type="term" value="F:ATP binding"/>
    <property type="evidence" value="ECO:0007669"/>
    <property type="project" value="UniProtKB-KW"/>
</dbReference>
<dbReference type="SMART" id="SM00382">
    <property type="entry name" value="AAA"/>
    <property type="match status" value="2"/>
</dbReference>
<organism evidence="11 12">
    <name type="scientific">Marinomonas foliarum</name>
    <dbReference type="NCBI Taxonomy" id="491950"/>
    <lineage>
        <taxon>Bacteria</taxon>
        <taxon>Pseudomonadati</taxon>
        <taxon>Pseudomonadota</taxon>
        <taxon>Gammaproteobacteria</taxon>
        <taxon>Oceanospirillales</taxon>
        <taxon>Oceanospirillaceae</taxon>
        <taxon>Marinomonas</taxon>
    </lineage>
</organism>
<dbReference type="SUPFAM" id="SSF52540">
    <property type="entry name" value="P-loop containing nucleoside triphosphate hydrolases"/>
    <property type="match status" value="2"/>
</dbReference>
<feature type="domain" description="ABC transporter" evidence="10">
    <location>
        <begin position="283"/>
        <end position="520"/>
    </location>
</feature>
<dbReference type="CDD" id="cd03216">
    <property type="entry name" value="ABC_Carb_Monos_I"/>
    <property type="match status" value="1"/>
</dbReference>
<keyword evidence="9" id="KW-0472">Membrane</keyword>
<evidence type="ECO:0000256" key="7">
    <source>
        <dbReference type="ARBA" id="ARBA00022840"/>
    </source>
</evidence>
<keyword evidence="4" id="KW-0762">Sugar transport</keyword>
<keyword evidence="7 11" id="KW-0067">ATP-binding</keyword>
<evidence type="ECO:0000256" key="1">
    <source>
        <dbReference type="ARBA" id="ARBA00004202"/>
    </source>
</evidence>
<evidence type="ECO:0000256" key="3">
    <source>
        <dbReference type="ARBA" id="ARBA00022475"/>
    </source>
</evidence>
<dbReference type="CDD" id="cd03215">
    <property type="entry name" value="ABC_Carb_Monos_II"/>
    <property type="match status" value="1"/>
</dbReference>
<keyword evidence="6" id="KW-0547">Nucleotide-binding</keyword>
<dbReference type="EMBL" id="QPJQ01000005">
    <property type="protein sequence ID" value="RCX07505.1"/>
    <property type="molecule type" value="Genomic_DNA"/>
</dbReference>
<evidence type="ECO:0000256" key="4">
    <source>
        <dbReference type="ARBA" id="ARBA00022597"/>
    </source>
</evidence>
<evidence type="ECO:0000313" key="12">
    <source>
        <dbReference type="Proteomes" id="UP000253506"/>
    </source>
</evidence>
<feature type="domain" description="ABC transporter" evidence="10">
    <location>
        <begin position="32"/>
        <end position="267"/>
    </location>
</feature>
<dbReference type="RefSeq" id="WP_114411041.1">
    <property type="nucleotide sequence ID" value="NZ_QPJQ01000005.1"/>
</dbReference>
<evidence type="ECO:0000313" key="11">
    <source>
        <dbReference type="EMBL" id="RCX07505.1"/>
    </source>
</evidence>
<evidence type="ECO:0000256" key="2">
    <source>
        <dbReference type="ARBA" id="ARBA00022448"/>
    </source>
</evidence>
<evidence type="ECO:0000256" key="9">
    <source>
        <dbReference type="ARBA" id="ARBA00023136"/>
    </source>
</evidence>
<comment type="caution">
    <text evidence="11">The sequence shown here is derived from an EMBL/GenBank/DDBJ whole genome shotgun (WGS) entry which is preliminary data.</text>
</comment>
<dbReference type="Gene3D" id="3.40.50.300">
    <property type="entry name" value="P-loop containing nucleotide triphosphate hydrolases"/>
    <property type="match status" value="2"/>
</dbReference>
<keyword evidence="8" id="KW-1278">Translocase</keyword>
<evidence type="ECO:0000256" key="5">
    <source>
        <dbReference type="ARBA" id="ARBA00022737"/>
    </source>
</evidence>
<sequence>MSDLVKDALEVKETSAVKETVEAAQSAVRPLLEIKHLSKSFTGVQALNDVSLQIQQGEIRALLGENGAGKSTLIKVLTGVYPRDSGEILLDGSLISASDSGHAQRLGISTVYQEVNLIPTMSVMENLTLQHQEKTFGLISWKKAEIRARELLAQVGLDIDPLRQLDTYSIAIQQLVAIARALSTQAKMLILDEPTASLDSDEIKQLFDLMARLKSEGLGIIFVTHFLDQVYSITDSITVLRNGECIGTFKTAELSRSDLVSHMVGKSLEDLAPTAHDHSIKRERTELLQLNNVGKQRYLQPLDLNIAAGEIVGVAGLLGSGRTELCELAYGSVKPDQGEVTLSNHSLTKSSLRRAIQVGMGYCPEDRKQDGIVAELSVRENMILALQASKGWWSPISIAEQQKLVEEMIQRLAIKTPDMDKPIGELSGGNQQKVILARWLITHPALLILDEPTRGIDIGAHHEIIQIIKELCEQGMGLLVASSELEELVMFAHRVVVMKDHHKVSELHGNEVSEQAILRTIAS</sequence>
<dbReference type="PANTHER" id="PTHR43790">
    <property type="entry name" value="CARBOHYDRATE TRANSPORT ATP-BINDING PROTEIN MG119-RELATED"/>
    <property type="match status" value="1"/>
</dbReference>
<dbReference type="Proteomes" id="UP000253506">
    <property type="component" value="Unassembled WGS sequence"/>
</dbReference>
<dbReference type="GO" id="GO:0016887">
    <property type="term" value="F:ATP hydrolysis activity"/>
    <property type="evidence" value="ECO:0007669"/>
    <property type="project" value="InterPro"/>
</dbReference>
<dbReference type="PROSITE" id="PS00211">
    <property type="entry name" value="ABC_TRANSPORTER_1"/>
    <property type="match status" value="1"/>
</dbReference>
<dbReference type="GO" id="GO:0005886">
    <property type="term" value="C:plasma membrane"/>
    <property type="evidence" value="ECO:0007669"/>
    <property type="project" value="UniProtKB-SubCell"/>
</dbReference>
<evidence type="ECO:0000256" key="8">
    <source>
        <dbReference type="ARBA" id="ARBA00022967"/>
    </source>
</evidence>
<comment type="subcellular location">
    <subcellularLocation>
        <location evidence="1">Cell membrane</location>
        <topology evidence="1">Peripheral membrane protein</topology>
    </subcellularLocation>
</comment>
<dbReference type="InterPro" id="IPR003439">
    <property type="entry name" value="ABC_transporter-like_ATP-bd"/>
</dbReference>
<reference evidence="11 12" key="1">
    <citation type="submission" date="2018-07" db="EMBL/GenBank/DDBJ databases">
        <title>Genomic Encyclopedia of Type Strains, Phase III (KMG-III): the genomes of soil and plant-associated and newly described type strains.</title>
        <authorList>
            <person name="Whitman W."/>
        </authorList>
    </citation>
    <scope>NUCLEOTIDE SEQUENCE [LARGE SCALE GENOMIC DNA]</scope>
    <source>
        <strain evidence="11 12">CECT 7731</strain>
    </source>
</reference>
<dbReference type="InterPro" id="IPR027417">
    <property type="entry name" value="P-loop_NTPase"/>
</dbReference>
<proteinExistence type="predicted"/>
<name>A0A369AEH3_9GAMM</name>
<dbReference type="AlphaFoldDB" id="A0A369AEH3"/>
<evidence type="ECO:0000256" key="6">
    <source>
        <dbReference type="ARBA" id="ARBA00022741"/>
    </source>
</evidence>
<dbReference type="OrthoDB" id="9776369at2"/>
<dbReference type="InterPro" id="IPR003593">
    <property type="entry name" value="AAA+_ATPase"/>
</dbReference>
<protein>
    <submittedName>
        <fullName evidence="11">Monosaccharide ABC transporter ATP-binding protein (CUT2 family)</fullName>
    </submittedName>
</protein>
<evidence type="ECO:0000259" key="10">
    <source>
        <dbReference type="PROSITE" id="PS50893"/>
    </source>
</evidence>
<dbReference type="InterPro" id="IPR017871">
    <property type="entry name" value="ABC_transporter-like_CS"/>
</dbReference>
<dbReference type="InterPro" id="IPR050107">
    <property type="entry name" value="ABC_carbohydrate_import_ATPase"/>
</dbReference>
<dbReference type="PROSITE" id="PS50893">
    <property type="entry name" value="ABC_TRANSPORTER_2"/>
    <property type="match status" value="2"/>
</dbReference>
<dbReference type="FunFam" id="3.40.50.300:FF:000127">
    <property type="entry name" value="Ribose import ATP-binding protein RbsA"/>
    <property type="match status" value="1"/>
</dbReference>
<keyword evidence="3" id="KW-1003">Cell membrane</keyword>
<keyword evidence="2" id="KW-0813">Transport</keyword>
<keyword evidence="5" id="KW-0677">Repeat</keyword>
<gene>
    <name evidence="11" type="ORF">DFP77_105117</name>
</gene>
<accession>A0A369AEH3</accession>
<dbReference type="PANTHER" id="PTHR43790:SF9">
    <property type="entry name" value="GALACTOFURANOSE TRANSPORTER ATP-BINDING PROTEIN YTFR"/>
    <property type="match status" value="1"/>
</dbReference>